<dbReference type="PATRIC" id="fig|1679170.3.peg.1576"/>
<dbReference type="SUPFAM" id="SSF50346">
    <property type="entry name" value="PRC-barrel domain"/>
    <property type="match status" value="1"/>
</dbReference>
<evidence type="ECO:0000313" key="3">
    <source>
        <dbReference type="Proteomes" id="UP000037146"/>
    </source>
</evidence>
<evidence type="ECO:0000313" key="2">
    <source>
        <dbReference type="EMBL" id="KMY49367.1"/>
    </source>
</evidence>
<name>A0A0K9GSX5_9BACI</name>
<gene>
    <name evidence="2" type="ORF">AC625_07335</name>
</gene>
<proteinExistence type="predicted"/>
<feature type="domain" description="PRC-barrel" evidence="1">
    <location>
        <begin position="2"/>
        <end position="75"/>
    </location>
</feature>
<dbReference type="InterPro" id="IPR027275">
    <property type="entry name" value="PRC-brl_dom"/>
</dbReference>
<protein>
    <recommendedName>
        <fullName evidence="1">PRC-barrel domain-containing protein</fullName>
    </recommendedName>
</protein>
<dbReference type="InterPro" id="IPR014238">
    <property type="entry name" value="Spore_YlmC/YmxH"/>
</dbReference>
<sequence length="86" mass="9610">MVRISEFQIKDIVNIGDGKRLGNMVDLIINPQAGSIEAIIVSNGSRMLGIFGKDEEIIIPWKKIKKVGEDVILVEHSFAFKENLDD</sequence>
<dbReference type="InterPro" id="IPR011033">
    <property type="entry name" value="PRC_barrel-like_sf"/>
</dbReference>
<dbReference type="Proteomes" id="UP000037146">
    <property type="component" value="Unassembled WGS sequence"/>
</dbReference>
<dbReference type="Gene3D" id="2.30.30.240">
    <property type="entry name" value="PRC-barrel domain"/>
    <property type="match status" value="1"/>
</dbReference>
<comment type="caution">
    <text evidence="2">The sequence shown here is derived from an EMBL/GenBank/DDBJ whole genome shotgun (WGS) entry which is preliminary data.</text>
</comment>
<dbReference type="PANTHER" id="PTHR40061">
    <property type="entry name" value="SPORULATION PROTEIN YLMC-RELATED"/>
    <property type="match status" value="1"/>
</dbReference>
<dbReference type="OrthoDB" id="6024937at2"/>
<accession>A0A0K9GSX5</accession>
<dbReference type="AlphaFoldDB" id="A0A0K9GSX5"/>
<dbReference type="STRING" id="1679170.AC625_07335"/>
<dbReference type="EMBL" id="LFZW01000001">
    <property type="protein sequence ID" value="KMY49367.1"/>
    <property type="molecule type" value="Genomic_DNA"/>
</dbReference>
<dbReference type="NCBIfam" id="TIGR02888">
    <property type="entry name" value="spore_YlmC_YmxH"/>
    <property type="match status" value="1"/>
</dbReference>
<dbReference type="RefSeq" id="WP_049680699.1">
    <property type="nucleotide sequence ID" value="NZ_JBIVOD010000002.1"/>
</dbReference>
<organism evidence="2 3">
    <name type="scientific">Peribacillus loiseleuriae</name>
    <dbReference type="NCBI Taxonomy" id="1679170"/>
    <lineage>
        <taxon>Bacteria</taxon>
        <taxon>Bacillati</taxon>
        <taxon>Bacillota</taxon>
        <taxon>Bacilli</taxon>
        <taxon>Bacillales</taxon>
        <taxon>Bacillaceae</taxon>
        <taxon>Peribacillus</taxon>
    </lineage>
</organism>
<evidence type="ECO:0000259" key="1">
    <source>
        <dbReference type="Pfam" id="PF05239"/>
    </source>
</evidence>
<reference evidence="3" key="1">
    <citation type="submission" date="2015-07" db="EMBL/GenBank/DDBJ databases">
        <title>Genome sequencing project for genomic taxonomy and phylogenomics of Bacillus-like bacteria.</title>
        <authorList>
            <person name="Liu B."/>
            <person name="Wang J."/>
            <person name="Zhu Y."/>
            <person name="Liu G."/>
            <person name="Chen Q."/>
            <person name="Chen Z."/>
            <person name="Lan J."/>
            <person name="Che J."/>
            <person name="Ge C."/>
            <person name="Shi H."/>
            <person name="Pan Z."/>
            <person name="Liu X."/>
        </authorList>
    </citation>
    <scope>NUCLEOTIDE SEQUENCE [LARGE SCALE GENOMIC DNA]</scope>
    <source>
        <strain evidence="3">FJAT-27997</strain>
    </source>
</reference>
<keyword evidence="3" id="KW-1185">Reference proteome</keyword>
<dbReference type="Pfam" id="PF05239">
    <property type="entry name" value="PRC"/>
    <property type="match status" value="1"/>
</dbReference>
<dbReference type="PANTHER" id="PTHR40061:SF1">
    <property type="entry name" value="SPORULATION PROTEIN YLMC-RELATED"/>
    <property type="match status" value="1"/>
</dbReference>